<name>A0A3E5BSU2_9BACE</name>
<protein>
    <submittedName>
        <fullName evidence="1">Uncharacterized protein</fullName>
    </submittedName>
</protein>
<evidence type="ECO:0000313" key="1">
    <source>
        <dbReference type="EMBL" id="RGN40419.1"/>
    </source>
</evidence>
<sequence>MVATKYNCLNKVFLSLFFLCCGCKSTHKNQTSKQFINKMRHKTTFLLFYAAKRNKKILFILSLMILLPE</sequence>
<reference evidence="1 2" key="1">
    <citation type="submission" date="2018-08" db="EMBL/GenBank/DDBJ databases">
        <title>A genome reference for cultivated species of the human gut microbiota.</title>
        <authorList>
            <person name="Zou Y."/>
            <person name="Xue W."/>
            <person name="Luo G."/>
        </authorList>
    </citation>
    <scope>NUCLEOTIDE SEQUENCE [LARGE SCALE GENOMIC DNA]</scope>
    <source>
        <strain evidence="1 2">OM05-15BH</strain>
    </source>
</reference>
<dbReference type="AlphaFoldDB" id="A0A3E5BSU2"/>
<accession>A0A3E5BSU2</accession>
<gene>
    <name evidence="1" type="ORF">DXB65_01980</name>
</gene>
<dbReference type="EMBL" id="QSUL01000001">
    <property type="protein sequence ID" value="RGN40419.1"/>
    <property type="molecule type" value="Genomic_DNA"/>
</dbReference>
<organism evidence="1 2">
    <name type="scientific">Bacteroides oleiciplenus</name>
    <dbReference type="NCBI Taxonomy" id="626931"/>
    <lineage>
        <taxon>Bacteria</taxon>
        <taxon>Pseudomonadati</taxon>
        <taxon>Bacteroidota</taxon>
        <taxon>Bacteroidia</taxon>
        <taxon>Bacteroidales</taxon>
        <taxon>Bacteroidaceae</taxon>
        <taxon>Bacteroides</taxon>
    </lineage>
</organism>
<proteinExistence type="predicted"/>
<comment type="caution">
    <text evidence="1">The sequence shown here is derived from an EMBL/GenBank/DDBJ whole genome shotgun (WGS) entry which is preliminary data.</text>
</comment>
<evidence type="ECO:0000313" key="2">
    <source>
        <dbReference type="Proteomes" id="UP000260983"/>
    </source>
</evidence>
<dbReference type="Proteomes" id="UP000260983">
    <property type="component" value="Unassembled WGS sequence"/>
</dbReference>